<gene>
    <name evidence="4" type="ORF">FOM92_01345</name>
</gene>
<keyword evidence="2 3" id="KW-0732">Signal</keyword>
<proteinExistence type="inferred from homology"/>
<dbReference type="Proteomes" id="UP000320160">
    <property type="component" value="Unassembled WGS sequence"/>
</dbReference>
<dbReference type="AlphaFoldDB" id="A0A553WHD6"/>
<dbReference type="InterPro" id="IPR033645">
    <property type="entry name" value="VirB9/CagX/TrbG_C"/>
</dbReference>
<sequence>MTAKYLALLFASFTLATPVLAQTTESAVVAPNIRYVPYDPNGVVRLTGHTGYQMTLEFDEGERIETVGIGDSSGWQVTPNGAGTVMFLKPVGLPRTTNMSIITNMRRYNLELVAKSGLKIAPSQVTYAVRFTYPQKPVDETVSAAAPPIIATPPELWNRAYSYDGAKANVPDQVFDDGKATYFRFATGAATPAIFSITPDAGESIVNFAVRGPYVVVEQVAPQFVLRHGKEVTIIFNEAYAAPTPGADAPRERAKKKCGLFGCKSREAKP</sequence>
<organism evidence="4 5">
    <name type="scientific">Sphingorhabdus contaminans</name>
    <dbReference type="NCBI Taxonomy" id="1343899"/>
    <lineage>
        <taxon>Bacteria</taxon>
        <taxon>Pseudomonadati</taxon>
        <taxon>Pseudomonadota</taxon>
        <taxon>Alphaproteobacteria</taxon>
        <taxon>Sphingomonadales</taxon>
        <taxon>Sphingomonadaceae</taxon>
        <taxon>Sphingorhabdus</taxon>
    </lineage>
</organism>
<dbReference type="Pfam" id="PF03524">
    <property type="entry name" value="CagX"/>
    <property type="match status" value="1"/>
</dbReference>
<evidence type="ECO:0000313" key="4">
    <source>
        <dbReference type="EMBL" id="TSB04113.1"/>
    </source>
</evidence>
<dbReference type="InterPro" id="IPR038161">
    <property type="entry name" value="VirB9/CagX/TrbG_C_sf"/>
</dbReference>
<dbReference type="InterPro" id="IPR010258">
    <property type="entry name" value="Conjugal_tfr_TrbG/VirB9/CagX"/>
</dbReference>
<dbReference type="OrthoDB" id="7390264at2"/>
<evidence type="ECO:0000256" key="1">
    <source>
        <dbReference type="ARBA" id="ARBA00006135"/>
    </source>
</evidence>
<comment type="similarity">
    <text evidence="1">Belongs to the TrbG/VirB9 family.</text>
</comment>
<evidence type="ECO:0000313" key="5">
    <source>
        <dbReference type="Proteomes" id="UP000320160"/>
    </source>
</evidence>
<dbReference type="EMBL" id="VKKU01000001">
    <property type="protein sequence ID" value="TSB04113.1"/>
    <property type="molecule type" value="Genomic_DNA"/>
</dbReference>
<comment type="caution">
    <text evidence="4">The sequence shown here is derived from an EMBL/GenBank/DDBJ whole genome shotgun (WGS) entry which is preliminary data.</text>
</comment>
<protein>
    <submittedName>
        <fullName evidence="4">P-type conjugative transfer protein VirB9</fullName>
    </submittedName>
</protein>
<keyword evidence="5" id="KW-1185">Reference proteome</keyword>
<evidence type="ECO:0000256" key="3">
    <source>
        <dbReference type="SAM" id="SignalP"/>
    </source>
</evidence>
<accession>A0A553WHD6</accession>
<feature type="signal peptide" evidence="3">
    <location>
        <begin position="1"/>
        <end position="21"/>
    </location>
</feature>
<dbReference type="Gene3D" id="2.60.40.2500">
    <property type="match status" value="1"/>
</dbReference>
<name>A0A553WHD6_9SPHN</name>
<dbReference type="RefSeq" id="WP_143774987.1">
    <property type="nucleotide sequence ID" value="NZ_VKKU01000001.1"/>
</dbReference>
<reference evidence="4 5" key="1">
    <citation type="submission" date="2019-07" db="EMBL/GenBank/DDBJ databases">
        <authorList>
            <person name="Park M."/>
        </authorList>
    </citation>
    <scope>NUCLEOTIDE SEQUENCE [LARGE SCALE GENOMIC DNA]</scope>
    <source>
        <strain evidence="4 5">KCTC32445</strain>
    </source>
</reference>
<evidence type="ECO:0000256" key="2">
    <source>
        <dbReference type="ARBA" id="ARBA00022729"/>
    </source>
</evidence>
<dbReference type="CDD" id="cd06911">
    <property type="entry name" value="VirB9_CagX_TrbG"/>
    <property type="match status" value="1"/>
</dbReference>
<feature type="chain" id="PRO_5021801328" evidence="3">
    <location>
        <begin position="22"/>
        <end position="270"/>
    </location>
</feature>